<organism evidence="2 3">
    <name type="scientific">Puccinia sorghi</name>
    <dbReference type="NCBI Taxonomy" id="27349"/>
    <lineage>
        <taxon>Eukaryota</taxon>
        <taxon>Fungi</taxon>
        <taxon>Dikarya</taxon>
        <taxon>Basidiomycota</taxon>
        <taxon>Pucciniomycotina</taxon>
        <taxon>Pucciniomycetes</taxon>
        <taxon>Pucciniales</taxon>
        <taxon>Pucciniaceae</taxon>
        <taxon>Puccinia</taxon>
    </lineage>
</organism>
<proteinExistence type="predicted"/>
<dbReference type="Proteomes" id="UP000037035">
    <property type="component" value="Unassembled WGS sequence"/>
</dbReference>
<protein>
    <submittedName>
        <fullName evidence="2">Uncharacterized protein</fullName>
    </submittedName>
</protein>
<gene>
    <name evidence="2" type="ORF">VP01_344g2</name>
</gene>
<feature type="compositionally biased region" description="Basic and acidic residues" evidence="1">
    <location>
        <begin position="65"/>
        <end position="84"/>
    </location>
</feature>
<reference evidence="2 3" key="1">
    <citation type="submission" date="2015-08" db="EMBL/GenBank/DDBJ databases">
        <title>Next Generation Sequencing and Analysis of the Genome of Puccinia sorghi L Schw, the Causal Agent of Maize Common Rust.</title>
        <authorList>
            <person name="Rochi L."/>
            <person name="Burguener G."/>
            <person name="Darino M."/>
            <person name="Turjanski A."/>
            <person name="Kreff E."/>
            <person name="Dieguez M.J."/>
            <person name="Sacco F."/>
        </authorList>
    </citation>
    <scope>NUCLEOTIDE SEQUENCE [LARGE SCALE GENOMIC DNA]</scope>
    <source>
        <strain evidence="2 3">RO10H11247</strain>
    </source>
</reference>
<keyword evidence="3" id="KW-1185">Reference proteome</keyword>
<name>A0A0L6UW74_9BASI</name>
<dbReference type="AlphaFoldDB" id="A0A0L6UW74"/>
<evidence type="ECO:0000256" key="1">
    <source>
        <dbReference type="SAM" id="MobiDB-lite"/>
    </source>
</evidence>
<comment type="caution">
    <text evidence="2">The sequence shown here is derived from an EMBL/GenBank/DDBJ whole genome shotgun (WGS) entry which is preliminary data.</text>
</comment>
<dbReference type="EMBL" id="LAVV01008446">
    <property type="protein sequence ID" value="KNZ52778.1"/>
    <property type="molecule type" value="Genomic_DNA"/>
</dbReference>
<evidence type="ECO:0000313" key="2">
    <source>
        <dbReference type="EMBL" id="KNZ52778.1"/>
    </source>
</evidence>
<accession>A0A0L6UW74</accession>
<dbReference type="VEuPathDB" id="FungiDB:VP01_344g2"/>
<evidence type="ECO:0000313" key="3">
    <source>
        <dbReference type="Proteomes" id="UP000037035"/>
    </source>
</evidence>
<sequence length="428" mass="49319">MYFSTRRINESRSRSNKFKFLWLIGNQEVVVRSIEEWSETRDKLNGSWSEQTSSVCSEMISLEHTTEKRAPHKKAPDYPPHRDNPTNTHTHTHTYIQLTHDCTYHNDNTTKTTSQPREHFIDRVQEEDNRVSMNSCYHEQQSQVSYHTANLTRGQQRIWLCRLKKDTSANVVSIYLPAYRRCPACSAGRNTTRDNKSLIHILMAGECHSVKPNLKTSLTYKNPLIILDQQSLLLTCLSEKKKGSKVDCLHKIISNCQCTEIVHLMEGPCCQQSLINSIDHILRETTNLISPFGCFQSFSPQMHPSLGAHWADHRMGGLYSLRERGINVWKNRYKSVFFREQACLRQNASIISSHFFSENSSTSFSTHVQYMIRYVISCVLTLNIFKLSLTHPTTSKLDQESRGPSLLILFPTTHHAKLHVKTCRVTCS</sequence>
<feature type="region of interest" description="Disordered" evidence="1">
    <location>
        <begin position="65"/>
        <end position="90"/>
    </location>
</feature>